<dbReference type="AlphaFoldDB" id="A0A6N2U267"/>
<proteinExistence type="predicted"/>
<accession>A0A6N2U267</accession>
<name>A0A6N2U267_9FIRM</name>
<dbReference type="EMBL" id="CACRTF010000011">
    <property type="protein sequence ID" value="VYT10802.1"/>
    <property type="molecule type" value="Genomic_DNA"/>
</dbReference>
<dbReference type="Pfam" id="PF06970">
    <property type="entry name" value="RepA_N"/>
    <property type="match status" value="1"/>
</dbReference>
<organism evidence="2">
    <name type="scientific">Enterocloster bolteae</name>
    <dbReference type="NCBI Taxonomy" id="208479"/>
    <lineage>
        <taxon>Bacteria</taxon>
        <taxon>Bacillati</taxon>
        <taxon>Bacillota</taxon>
        <taxon>Clostridia</taxon>
        <taxon>Lachnospirales</taxon>
        <taxon>Lachnospiraceae</taxon>
        <taxon>Enterocloster</taxon>
    </lineage>
</organism>
<evidence type="ECO:0000313" key="2">
    <source>
        <dbReference type="EMBL" id="VYT10802.1"/>
    </source>
</evidence>
<reference evidence="2" key="1">
    <citation type="submission" date="2019-11" db="EMBL/GenBank/DDBJ databases">
        <authorList>
            <person name="Feng L."/>
        </authorList>
    </citation>
    <scope>NUCLEOTIDE SEQUENCE</scope>
    <source>
        <strain evidence="2">CbolteaeLFYP116</strain>
    </source>
</reference>
<sequence length="253" mass="28377">MKPDNTQETIYVELDTGLPPYLPYPRFLLKMDISQTAKLLYALLLDRTTLSQRNGWQDDQGRTFIVYPIAEIAEMLDKGQTAIKAALNELDAAGLLERKRAGFSAANRLYVKLPPLVRISDPMTVGKATLISAENRPTDGRKSDLMTVGKPTPNNLTINNLIESQTMGVSGEPHKPFGRYENVFLTEAEYAELKTEFPDKLERLIEEMSRYLAANGRTYQNYAAALRIWAENDKKGAPKQGVPDYTCKEGESL</sequence>
<gene>
    <name evidence="2" type="ORF">CBLFYP116_01890</name>
</gene>
<feature type="domain" description="Replication initiator A N-terminal" evidence="1">
    <location>
        <begin position="32"/>
        <end position="90"/>
    </location>
</feature>
<evidence type="ECO:0000259" key="1">
    <source>
        <dbReference type="Pfam" id="PF06970"/>
    </source>
</evidence>
<protein>
    <recommendedName>
        <fullName evidence="1">Replication initiator A N-terminal domain-containing protein</fullName>
    </recommendedName>
</protein>
<dbReference type="InterPro" id="IPR010724">
    <property type="entry name" value="RepA_N"/>
</dbReference>
<dbReference type="RefSeq" id="WP_156703618.1">
    <property type="nucleotide sequence ID" value="NZ_CACRTF010000011.1"/>
</dbReference>